<evidence type="ECO:0000313" key="8">
    <source>
        <dbReference type="EMBL" id="KAK7091635.1"/>
    </source>
</evidence>
<evidence type="ECO:0000256" key="1">
    <source>
        <dbReference type="ARBA" id="ARBA00022387"/>
    </source>
</evidence>
<feature type="transmembrane region" description="Helical" evidence="6">
    <location>
        <begin position="16"/>
        <end position="35"/>
    </location>
</feature>
<sequence length="373" mass="42031">MRVLGSGNCRQKKIQTLLLIAVIVVIYFLLQFFTLSKLGSVQGWKKHHFQSSNIQHMEENGDDLDETGDRYEDGDKSETGDKHDGVDELVANGKGNVQERPKSVPRGVHFSDAGSYKADARGLFKCLESELRIPMNQVNDDYCDCPDSSDEPGTSACPHARFFCTVQIPHRDVQFVYSSHVNDGICDCCDGSDEWQDKRVPSNMKLDGKTGAVFHTPCIDRCGDVMKILEDEQRIRRQGLLRQKRYLVAARNLTLFQRQKYGPAGIFYLLSQQCYEHKAHEYVYTVCPFESVRQQGTGGFGAKTMLGRHGEWTKQKSGDYVHSMRNGDATLCPDGQPRQTQLRFLCGLEDGIIDVTEASKCRYDVRFSSPAAC</sequence>
<name>A0AAN9AR39_9CAEN</name>
<feature type="compositionally biased region" description="Basic and acidic residues" evidence="5">
    <location>
        <begin position="67"/>
        <end position="86"/>
    </location>
</feature>
<dbReference type="AlphaFoldDB" id="A0AAN9AR39"/>
<evidence type="ECO:0000256" key="2">
    <source>
        <dbReference type="ARBA" id="ARBA00022729"/>
    </source>
</evidence>
<dbReference type="InterPro" id="IPR044865">
    <property type="entry name" value="MRH_dom"/>
</dbReference>
<dbReference type="EMBL" id="JBAMIC010000022">
    <property type="protein sequence ID" value="KAK7091635.1"/>
    <property type="molecule type" value="Genomic_DNA"/>
</dbReference>
<keyword evidence="4" id="KW-1015">Disulfide bond</keyword>
<dbReference type="GO" id="GO:0017177">
    <property type="term" value="C:glucosidase II complex"/>
    <property type="evidence" value="ECO:0007669"/>
    <property type="project" value="TreeGrafter"/>
</dbReference>
<evidence type="ECO:0000256" key="5">
    <source>
        <dbReference type="SAM" id="MobiDB-lite"/>
    </source>
</evidence>
<dbReference type="PANTHER" id="PTHR12630">
    <property type="entry name" value="N-LINKED OLIGOSACCHARIDE PROCESSING"/>
    <property type="match status" value="1"/>
</dbReference>
<dbReference type="InterPro" id="IPR009011">
    <property type="entry name" value="Man6P_isomerase_rcpt-bd_dom_sf"/>
</dbReference>
<dbReference type="Proteomes" id="UP001374579">
    <property type="component" value="Unassembled WGS sequence"/>
</dbReference>
<dbReference type="SUPFAM" id="SSF50911">
    <property type="entry name" value="Mannose 6-phosphate receptor domain"/>
    <property type="match status" value="1"/>
</dbReference>
<keyword evidence="3" id="KW-0256">Endoplasmic reticulum</keyword>
<feature type="region of interest" description="Disordered" evidence="5">
    <location>
        <begin position="55"/>
        <end position="87"/>
    </location>
</feature>
<keyword evidence="6" id="KW-0812">Transmembrane</keyword>
<dbReference type="Pfam" id="PF12999">
    <property type="entry name" value="PRKCSH-like"/>
    <property type="match status" value="1"/>
</dbReference>
<dbReference type="Pfam" id="PF13015">
    <property type="entry name" value="PRKCSH_1"/>
    <property type="match status" value="1"/>
</dbReference>
<evidence type="ECO:0000259" key="7">
    <source>
        <dbReference type="PROSITE" id="PS51914"/>
    </source>
</evidence>
<dbReference type="Gene3D" id="2.70.130.10">
    <property type="entry name" value="Mannose-6-phosphate receptor binding domain"/>
    <property type="match status" value="1"/>
</dbReference>
<dbReference type="GO" id="GO:0006491">
    <property type="term" value="P:N-glycan processing"/>
    <property type="evidence" value="ECO:0007669"/>
    <property type="project" value="TreeGrafter"/>
</dbReference>
<protein>
    <recommendedName>
        <fullName evidence="1">Glucosidase 2 subunit beta</fullName>
    </recommendedName>
</protein>
<dbReference type="InterPro" id="IPR039794">
    <property type="entry name" value="Gtb1-like"/>
</dbReference>
<organism evidence="8 9">
    <name type="scientific">Littorina saxatilis</name>
    <dbReference type="NCBI Taxonomy" id="31220"/>
    <lineage>
        <taxon>Eukaryota</taxon>
        <taxon>Metazoa</taxon>
        <taxon>Spiralia</taxon>
        <taxon>Lophotrochozoa</taxon>
        <taxon>Mollusca</taxon>
        <taxon>Gastropoda</taxon>
        <taxon>Caenogastropoda</taxon>
        <taxon>Littorinimorpha</taxon>
        <taxon>Littorinoidea</taxon>
        <taxon>Littorinidae</taxon>
        <taxon>Littorina</taxon>
    </lineage>
</organism>
<keyword evidence="6" id="KW-1133">Transmembrane helix</keyword>
<gene>
    <name evidence="8" type="ORF">V1264_009292</name>
</gene>
<accession>A0AAN9AR39</accession>
<evidence type="ECO:0000313" key="9">
    <source>
        <dbReference type="Proteomes" id="UP001374579"/>
    </source>
</evidence>
<dbReference type="PANTHER" id="PTHR12630:SF1">
    <property type="entry name" value="GLUCOSIDASE 2 SUBUNIT BETA"/>
    <property type="match status" value="1"/>
</dbReference>
<proteinExistence type="predicted"/>
<keyword evidence="6" id="KW-0472">Membrane</keyword>
<evidence type="ECO:0000256" key="6">
    <source>
        <dbReference type="SAM" id="Phobius"/>
    </source>
</evidence>
<dbReference type="PROSITE" id="PS51914">
    <property type="entry name" value="MRH"/>
    <property type="match status" value="1"/>
</dbReference>
<reference evidence="8 9" key="1">
    <citation type="submission" date="2024-02" db="EMBL/GenBank/DDBJ databases">
        <title>Chromosome-scale genome assembly of the rough periwinkle Littorina saxatilis.</title>
        <authorList>
            <person name="De Jode A."/>
            <person name="Faria R."/>
            <person name="Formenti G."/>
            <person name="Sims Y."/>
            <person name="Smith T.P."/>
            <person name="Tracey A."/>
            <person name="Wood J.M.D."/>
            <person name="Zagrodzka Z.B."/>
            <person name="Johannesson K."/>
            <person name="Butlin R.K."/>
            <person name="Leder E.H."/>
        </authorList>
    </citation>
    <scope>NUCLEOTIDE SEQUENCE [LARGE SCALE GENOMIC DNA]</scope>
    <source>
        <strain evidence="8">Snail1</strain>
        <tissue evidence="8">Muscle</tissue>
    </source>
</reference>
<keyword evidence="2" id="KW-0732">Signal</keyword>
<feature type="domain" description="MRH" evidence="7">
    <location>
        <begin position="272"/>
        <end position="373"/>
    </location>
</feature>
<dbReference type="InterPro" id="IPR036607">
    <property type="entry name" value="PRKCSH"/>
</dbReference>
<dbReference type="InterPro" id="IPR028146">
    <property type="entry name" value="PRKCSH_N"/>
</dbReference>
<evidence type="ECO:0000256" key="3">
    <source>
        <dbReference type="ARBA" id="ARBA00022824"/>
    </source>
</evidence>
<comment type="caution">
    <text evidence="8">The sequence shown here is derived from an EMBL/GenBank/DDBJ whole genome shotgun (WGS) entry which is preliminary data.</text>
</comment>
<evidence type="ECO:0000256" key="4">
    <source>
        <dbReference type="ARBA" id="ARBA00023157"/>
    </source>
</evidence>
<keyword evidence="9" id="KW-1185">Reference proteome</keyword>